<evidence type="ECO:0000313" key="3">
    <source>
        <dbReference type="Proteomes" id="UP000269396"/>
    </source>
</evidence>
<evidence type="ECO:0000256" key="1">
    <source>
        <dbReference type="SAM" id="MobiDB-lite"/>
    </source>
</evidence>
<keyword evidence="3" id="KW-1185">Reference proteome</keyword>
<evidence type="ECO:0000313" key="2">
    <source>
        <dbReference type="EMBL" id="VDO80226.1"/>
    </source>
</evidence>
<feature type="compositionally biased region" description="Basic and acidic residues" evidence="1">
    <location>
        <begin position="1"/>
        <end position="11"/>
    </location>
</feature>
<dbReference type="AlphaFoldDB" id="A0A3P7XYH4"/>
<accession>A0A3P7XYH4</accession>
<name>A0A3P7XYH4_9TREM</name>
<feature type="region of interest" description="Disordered" evidence="1">
    <location>
        <begin position="1"/>
        <end position="28"/>
    </location>
</feature>
<gene>
    <name evidence="2" type="ORF">SMTD_LOCUS1654</name>
</gene>
<proteinExistence type="predicted"/>
<dbReference type="Proteomes" id="UP000269396">
    <property type="component" value="Unassembled WGS sequence"/>
</dbReference>
<sequence length="41" mass="4780">MRREIETDMKKMNNNWRAGKDCPGQGWMANAGAQPMFLHEE</sequence>
<organism evidence="2 3">
    <name type="scientific">Schistosoma mattheei</name>
    <dbReference type="NCBI Taxonomy" id="31246"/>
    <lineage>
        <taxon>Eukaryota</taxon>
        <taxon>Metazoa</taxon>
        <taxon>Spiralia</taxon>
        <taxon>Lophotrochozoa</taxon>
        <taxon>Platyhelminthes</taxon>
        <taxon>Trematoda</taxon>
        <taxon>Digenea</taxon>
        <taxon>Strigeidida</taxon>
        <taxon>Schistosomatoidea</taxon>
        <taxon>Schistosomatidae</taxon>
        <taxon>Schistosoma</taxon>
    </lineage>
</organism>
<dbReference type="EMBL" id="UZAL01001925">
    <property type="protein sequence ID" value="VDO80226.1"/>
    <property type="molecule type" value="Genomic_DNA"/>
</dbReference>
<protein>
    <submittedName>
        <fullName evidence="2">Uncharacterized protein</fullName>
    </submittedName>
</protein>
<reference evidence="2 3" key="1">
    <citation type="submission" date="2018-11" db="EMBL/GenBank/DDBJ databases">
        <authorList>
            <consortium name="Pathogen Informatics"/>
        </authorList>
    </citation>
    <scope>NUCLEOTIDE SEQUENCE [LARGE SCALE GENOMIC DNA]</scope>
    <source>
        <strain>Denwood</strain>
        <strain evidence="3">Zambia</strain>
    </source>
</reference>